<evidence type="ECO:0000256" key="2">
    <source>
        <dbReference type="ARBA" id="ARBA00009045"/>
    </source>
</evidence>
<keyword evidence="4" id="KW-0378">Hydrolase</keyword>
<evidence type="ECO:0000256" key="1">
    <source>
        <dbReference type="ARBA" id="ARBA00004141"/>
    </source>
</evidence>
<dbReference type="Proteomes" id="UP000297861">
    <property type="component" value="Unassembled WGS sequence"/>
</dbReference>
<reference evidence="10 11" key="1">
    <citation type="submission" date="2019-03" db="EMBL/GenBank/DDBJ databases">
        <title>San Antonio Military Medical Center submission to MRSN (WRAIR), pending publication.</title>
        <authorList>
            <person name="Blyth D.M."/>
            <person name="Mccarthy S.L."/>
            <person name="Schall S.E."/>
            <person name="Stam J.A."/>
            <person name="Ong A.C."/>
            <person name="Mcgann P.T."/>
        </authorList>
    </citation>
    <scope>NUCLEOTIDE SEQUENCE [LARGE SCALE GENOMIC DNA]</scope>
    <source>
        <strain evidence="10 11">MRSN571793</strain>
    </source>
</reference>
<comment type="similarity">
    <text evidence="2">Belongs to the peptidase S54 family.</text>
</comment>
<dbReference type="PANTHER" id="PTHR43731:SF14">
    <property type="entry name" value="PRESENILIN-ASSOCIATED RHOMBOID-LIKE PROTEIN, MITOCHONDRIAL"/>
    <property type="match status" value="1"/>
</dbReference>
<dbReference type="InterPro" id="IPR022764">
    <property type="entry name" value="Peptidase_S54_rhomboid_dom"/>
</dbReference>
<dbReference type="InterPro" id="IPR046483">
    <property type="entry name" value="DUF6576"/>
</dbReference>
<dbReference type="GO" id="GO:0006508">
    <property type="term" value="P:proteolysis"/>
    <property type="evidence" value="ECO:0007669"/>
    <property type="project" value="UniProtKB-KW"/>
</dbReference>
<dbReference type="PANTHER" id="PTHR43731">
    <property type="entry name" value="RHOMBOID PROTEASE"/>
    <property type="match status" value="1"/>
</dbReference>
<evidence type="ECO:0000313" key="11">
    <source>
        <dbReference type="Proteomes" id="UP000297861"/>
    </source>
</evidence>
<feature type="domain" description="DUF6576" evidence="9">
    <location>
        <begin position="249"/>
        <end position="291"/>
    </location>
</feature>
<evidence type="ECO:0000256" key="4">
    <source>
        <dbReference type="ARBA" id="ARBA00022801"/>
    </source>
</evidence>
<dbReference type="Gene3D" id="1.20.1540.10">
    <property type="entry name" value="Rhomboid-like"/>
    <property type="match status" value="1"/>
</dbReference>
<comment type="subcellular location">
    <subcellularLocation>
        <location evidence="1">Membrane</location>
        <topology evidence="1">Multi-pass membrane protein</topology>
    </subcellularLocation>
</comment>
<dbReference type="RefSeq" id="WP_026626945.1">
    <property type="nucleotide sequence ID" value="NZ_JAWZLG010000062.1"/>
</dbReference>
<comment type="caution">
    <text evidence="10">The sequence shown here is derived from an EMBL/GenBank/DDBJ whole genome shotgun (WGS) entry which is preliminary data.</text>
</comment>
<dbReference type="SUPFAM" id="SSF144091">
    <property type="entry name" value="Rhomboid-like"/>
    <property type="match status" value="1"/>
</dbReference>
<dbReference type="AlphaFoldDB" id="A0A4Y8L106"/>
<feature type="transmembrane region" description="Helical" evidence="7">
    <location>
        <begin position="21"/>
        <end position="46"/>
    </location>
</feature>
<organism evidence="10 11">
    <name type="scientific">Dysgonomonas capnocytophagoides</name>
    <dbReference type="NCBI Taxonomy" id="45254"/>
    <lineage>
        <taxon>Bacteria</taxon>
        <taxon>Pseudomonadati</taxon>
        <taxon>Bacteroidota</taxon>
        <taxon>Bacteroidia</taxon>
        <taxon>Bacteroidales</taxon>
        <taxon>Dysgonomonadaceae</taxon>
        <taxon>Dysgonomonas</taxon>
    </lineage>
</organism>
<keyword evidence="5 7" id="KW-1133">Transmembrane helix</keyword>
<dbReference type="STRING" id="1121485.GCA_000426485_03127"/>
<feature type="domain" description="Peptidase S54 rhomboid" evidence="8">
    <location>
        <begin position="65"/>
        <end position="212"/>
    </location>
</feature>
<proteinExistence type="inferred from homology"/>
<keyword evidence="10" id="KW-0645">Protease</keyword>
<dbReference type="GO" id="GO:0016020">
    <property type="term" value="C:membrane"/>
    <property type="evidence" value="ECO:0007669"/>
    <property type="project" value="UniProtKB-SubCell"/>
</dbReference>
<dbReference type="EMBL" id="SOML01000009">
    <property type="protein sequence ID" value="TFD94965.1"/>
    <property type="molecule type" value="Genomic_DNA"/>
</dbReference>
<evidence type="ECO:0000259" key="8">
    <source>
        <dbReference type="Pfam" id="PF01694"/>
    </source>
</evidence>
<gene>
    <name evidence="10" type="ORF">E2605_14185</name>
</gene>
<evidence type="ECO:0000313" key="10">
    <source>
        <dbReference type="EMBL" id="TFD94965.1"/>
    </source>
</evidence>
<name>A0A4Y8L106_9BACT</name>
<feature type="transmembrane region" description="Helical" evidence="7">
    <location>
        <begin position="66"/>
        <end position="92"/>
    </location>
</feature>
<dbReference type="Pfam" id="PF20216">
    <property type="entry name" value="DUF6576"/>
    <property type="match status" value="1"/>
</dbReference>
<keyword evidence="6 7" id="KW-0472">Membrane</keyword>
<dbReference type="OrthoDB" id="680602at2"/>
<keyword evidence="11" id="KW-1185">Reference proteome</keyword>
<feature type="transmembrane region" description="Helical" evidence="7">
    <location>
        <begin position="129"/>
        <end position="155"/>
    </location>
</feature>
<protein>
    <submittedName>
        <fullName evidence="10">Rhomboid family intramembrane serine protease</fullName>
    </submittedName>
</protein>
<sequence length="292" mass="33353">MAGFINSIRDILRKKDTLFTLIFVNVAIFAVCAIFRVIGVLFEINYPDLGIYFEVSSNVHTALSHFWTLFTYMFLHYDIWHILFNMLMLYWFGLIFRSYFTSKHLVAVYILGGIAGALFYILTFNTIPYFVGLGASSMIGASGAVTAIIFAAAFYNRNLEVGLLFLGRIKIIYIALFIFLLDFIALGGGSNTGGHVAHIGGAVFGYLFATQYLKGRDITKWFNYLIDRVANLFKRSPKMKVSYRKGKTDEQYNQQRHSNEVEIDRILDKIKQSGYNSLNDEEKKRLFDASNK</sequence>
<dbReference type="GO" id="GO:0004252">
    <property type="term" value="F:serine-type endopeptidase activity"/>
    <property type="evidence" value="ECO:0007669"/>
    <property type="project" value="InterPro"/>
</dbReference>
<dbReference type="Pfam" id="PF01694">
    <property type="entry name" value="Rhomboid"/>
    <property type="match status" value="1"/>
</dbReference>
<feature type="transmembrane region" description="Helical" evidence="7">
    <location>
        <begin position="195"/>
        <end position="213"/>
    </location>
</feature>
<feature type="transmembrane region" description="Helical" evidence="7">
    <location>
        <begin position="171"/>
        <end position="189"/>
    </location>
</feature>
<feature type="transmembrane region" description="Helical" evidence="7">
    <location>
        <begin position="104"/>
        <end position="123"/>
    </location>
</feature>
<dbReference type="InterPro" id="IPR050925">
    <property type="entry name" value="Rhomboid_protease_S54"/>
</dbReference>
<evidence type="ECO:0000259" key="9">
    <source>
        <dbReference type="Pfam" id="PF20216"/>
    </source>
</evidence>
<keyword evidence="3 7" id="KW-0812">Transmembrane</keyword>
<evidence type="ECO:0000256" key="3">
    <source>
        <dbReference type="ARBA" id="ARBA00022692"/>
    </source>
</evidence>
<evidence type="ECO:0000256" key="5">
    <source>
        <dbReference type="ARBA" id="ARBA00022989"/>
    </source>
</evidence>
<evidence type="ECO:0000256" key="7">
    <source>
        <dbReference type="SAM" id="Phobius"/>
    </source>
</evidence>
<accession>A0A4Y8L106</accession>
<evidence type="ECO:0000256" key="6">
    <source>
        <dbReference type="ARBA" id="ARBA00023136"/>
    </source>
</evidence>
<dbReference type="InterPro" id="IPR035952">
    <property type="entry name" value="Rhomboid-like_sf"/>
</dbReference>